<dbReference type="EMBL" id="CP059894">
    <property type="protein sequence ID" value="QNJ90589.1"/>
    <property type="molecule type" value="Genomic_DNA"/>
</dbReference>
<dbReference type="AlphaFoldDB" id="A0A7G8P8C3"/>
<protein>
    <submittedName>
        <fullName evidence="1">Uncharacterized protein</fullName>
    </submittedName>
</protein>
<gene>
    <name evidence="1" type="ORF">HZU40_20255</name>
</gene>
<name>A0A7G8P8C3_9MYCO</name>
<dbReference type="KEGG" id="mflu:HZU40_20255"/>
<dbReference type="RefSeq" id="WP_187095564.1">
    <property type="nucleotide sequence ID" value="NZ_CP059894.1"/>
</dbReference>
<accession>A0A7G8P8C3</accession>
<reference evidence="1 2" key="1">
    <citation type="submission" date="2020-07" db="EMBL/GenBank/DDBJ databases">
        <title>Draft genome sequence of four isobutane-metabolizing strains capable of cometabolically degrading diverse ether contaminants.</title>
        <authorList>
            <person name="Chen W."/>
            <person name="Faulkner N."/>
            <person name="Smith C."/>
            <person name="Hyman M."/>
        </authorList>
    </citation>
    <scope>NUCLEOTIDE SEQUENCE [LARGE SCALE GENOMIC DNA]</scope>
    <source>
        <strain evidence="1 2">2A</strain>
    </source>
</reference>
<evidence type="ECO:0000313" key="2">
    <source>
        <dbReference type="Proteomes" id="UP000515498"/>
    </source>
</evidence>
<evidence type="ECO:0000313" key="1">
    <source>
        <dbReference type="EMBL" id="QNJ90589.1"/>
    </source>
</evidence>
<proteinExistence type="predicted"/>
<organism evidence="1 2">
    <name type="scientific">Mycolicibacterium fluoranthenivorans</name>
    <dbReference type="NCBI Taxonomy" id="258505"/>
    <lineage>
        <taxon>Bacteria</taxon>
        <taxon>Bacillati</taxon>
        <taxon>Actinomycetota</taxon>
        <taxon>Actinomycetes</taxon>
        <taxon>Mycobacteriales</taxon>
        <taxon>Mycobacteriaceae</taxon>
        <taxon>Mycolicibacterium</taxon>
    </lineage>
</organism>
<sequence length="160" mass="17132">MNTETVDRQFAALQSQADQTATLIRTLGDKLSAAAAAGDTNAREWGLDLKEIALAIRDEQTTTTELLQAIHGLVDDHVTSAAQPAAPQEAYSAPATYAAPLQYPQASQYQQPPQYQQYQQPASSGGTLQRFLSGRFGQAMVTGAGIGIGDDIVNSIFDRF</sequence>
<dbReference type="Proteomes" id="UP000515498">
    <property type="component" value="Chromosome"/>
</dbReference>